<proteinExistence type="predicted"/>
<accession>A0A0F9N8E9</accession>
<evidence type="ECO:0000256" key="1">
    <source>
        <dbReference type="SAM" id="MobiDB-lite"/>
    </source>
</evidence>
<evidence type="ECO:0000313" key="2">
    <source>
        <dbReference type="EMBL" id="KKN08147.1"/>
    </source>
</evidence>
<gene>
    <name evidence="2" type="ORF">LCGC14_1059590</name>
</gene>
<dbReference type="EMBL" id="LAZR01004488">
    <property type="protein sequence ID" value="KKN08147.1"/>
    <property type="molecule type" value="Genomic_DNA"/>
</dbReference>
<dbReference type="AlphaFoldDB" id="A0A0F9N8E9"/>
<comment type="caution">
    <text evidence="2">The sequence shown here is derived from an EMBL/GenBank/DDBJ whole genome shotgun (WGS) entry which is preliminary data.</text>
</comment>
<sequence>MKAKEIVANYLKRNGYDGLAGDECGCERSDLMPCGEFVANCEAGHKVKCVGDCGECELTVRGSKSCWHMKPGKKEKSHPDTEAEDGT</sequence>
<name>A0A0F9N8E9_9ZZZZ</name>
<feature type="region of interest" description="Disordered" evidence="1">
    <location>
        <begin position="68"/>
        <end position="87"/>
    </location>
</feature>
<protein>
    <submittedName>
        <fullName evidence="2">Uncharacterized protein</fullName>
    </submittedName>
</protein>
<feature type="compositionally biased region" description="Basic and acidic residues" evidence="1">
    <location>
        <begin position="72"/>
        <end position="81"/>
    </location>
</feature>
<reference evidence="2" key="1">
    <citation type="journal article" date="2015" name="Nature">
        <title>Complex archaea that bridge the gap between prokaryotes and eukaryotes.</title>
        <authorList>
            <person name="Spang A."/>
            <person name="Saw J.H."/>
            <person name="Jorgensen S.L."/>
            <person name="Zaremba-Niedzwiedzka K."/>
            <person name="Martijn J."/>
            <person name="Lind A.E."/>
            <person name="van Eijk R."/>
            <person name="Schleper C."/>
            <person name="Guy L."/>
            <person name="Ettema T.J."/>
        </authorList>
    </citation>
    <scope>NUCLEOTIDE SEQUENCE</scope>
</reference>
<organism evidence="2">
    <name type="scientific">marine sediment metagenome</name>
    <dbReference type="NCBI Taxonomy" id="412755"/>
    <lineage>
        <taxon>unclassified sequences</taxon>
        <taxon>metagenomes</taxon>
        <taxon>ecological metagenomes</taxon>
    </lineage>
</organism>